<dbReference type="PANTHER" id="PTHR33977">
    <property type="entry name" value="ZINC ION BINDING PROTEIN"/>
    <property type="match status" value="1"/>
</dbReference>
<dbReference type="VEuPathDB" id="FungiDB:PPTG_23983"/>
<dbReference type="Pfam" id="PF10551">
    <property type="entry name" value="MULE"/>
    <property type="match status" value="1"/>
</dbReference>
<dbReference type="EMBL" id="KI669621">
    <property type="protein sequence ID" value="ETN01908.1"/>
    <property type="molecule type" value="Genomic_DNA"/>
</dbReference>
<reference evidence="2 3" key="2">
    <citation type="submission" date="2013-11" db="EMBL/GenBank/DDBJ databases">
        <title>The Genome Sequence of Phytophthora parasitica INRA-310.</title>
        <authorList>
            <consortium name="The Broad Institute Genomics Platform"/>
            <person name="Russ C."/>
            <person name="Tyler B."/>
            <person name="Panabieres F."/>
            <person name="Shan W."/>
            <person name="Tripathy S."/>
            <person name="Grunwald N."/>
            <person name="Machado M."/>
            <person name="Johnson C.S."/>
            <person name="Arredondo F."/>
            <person name="Hong C."/>
            <person name="Coffey M."/>
            <person name="Young S.K."/>
            <person name="Zeng Q."/>
            <person name="Gargeya S."/>
            <person name="Fitzgerald M."/>
            <person name="Abouelleil A."/>
            <person name="Alvarado L."/>
            <person name="Chapman S.B."/>
            <person name="Gainer-Dewar J."/>
            <person name="Goldberg J."/>
            <person name="Griggs A."/>
            <person name="Gujja S."/>
            <person name="Hansen M."/>
            <person name="Howarth C."/>
            <person name="Imamovic A."/>
            <person name="Ireland A."/>
            <person name="Larimer J."/>
            <person name="McCowan C."/>
            <person name="Murphy C."/>
            <person name="Pearson M."/>
            <person name="Poon T.W."/>
            <person name="Priest M."/>
            <person name="Roberts A."/>
            <person name="Saif S."/>
            <person name="Shea T."/>
            <person name="Sykes S."/>
            <person name="Wortman J."/>
            <person name="Nusbaum C."/>
            <person name="Birren B."/>
        </authorList>
    </citation>
    <scope>NUCLEOTIDE SEQUENCE [LARGE SCALE GENOMIC DNA]</scope>
    <source>
        <strain evidence="2 3">INRA-310</strain>
    </source>
</reference>
<dbReference type="GeneID" id="20192582"/>
<feature type="domain" description="MULE transposase" evidence="1">
    <location>
        <begin position="112"/>
        <end position="211"/>
    </location>
</feature>
<dbReference type="InterPro" id="IPR018289">
    <property type="entry name" value="MULE_transposase_dom"/>
</dbReference>
<evidence type="ECO:0000259" key="1">
    <source>
        <dbReference type="Pfam" id="PF10551"/>
    </source>
</evidence>
<name>W2PLN6_PHYN3</name>
<dbReference type="PANTHER" id="PTHR33977:SF1">
    <property type="entry name" value="ZINC ION BINDING PROTEIN"/>
    <property type="match status" value="1"/>
</dbReference>
<dbReference type="RefSeq" id="XP_008912809.1">
    <property type="nucleotide sequence ID" value="XM_008914561.1"/>
</dbReference>
<dbReference type="Proteomes" id="UP000018817">
    <property type="component" value="Unassembled WGS sequence"/>
</dbReference>
<gene>
    <name evidence="2" type="ORF">PPTG_23983</name>
</gene>
<reference evidence="3" key="1">
    <citation type="submission" date="2011-12" db="EMBL/GenBank/DDBJ databases">
        <authorList>
            <consortium name="The Broad Institute Genome Sequencing Platform"/>
            <person name="Russ C."/>
            <person name="Tyler B."/>
            <person name="Panabieres F."/>
            <person name="Shan W."/>
            <person name="Tripathy S."/>
            <person name="Grunwald N."/>
            <person name="Machado M."/>
            <person name="Young S.K."/>
            <person name="Zeng Q."/>
            <person name="Gargeya S."/>
            <person name="Fitzgerald M."/>
            <person name="Haas B."/>
            <person name="Abouelleil A."/>
            <person name="Alvarado L."/>
            <person name="Arachchi H.M."/>
            <person name="Berlin A."/>
            <person name="Chapman S.B."/>
            <person name="Gearin G."/>
            <person name="Goldberg J."/>
            <person name="Griggs A."/>
            <person name="Gujja S."/>
            <person name="Hansen M."/>
            <person name="Heiman D."/>
            <person name="Howarth C."/>
            <person name="Larimer J."/>
            <person name="Lui A."/>
            <person name="MacDonald P.J.P."/>
            <person name="McCowen C."/>
            <person name="Montmayeur A."/>
            <person name="Murphy C."/>
            <person name="Neiman D."/>
            <person name="Pearson M."/>
            <person name="Priest M."/>
            <person name="Roberts A."/>
            <person name="Saif S."/>
            <person name="Shea T."/>
            <person name="Sisk P."/>
            <person name="Stolte C."/>
            <person name="Sykes S."/>
            <person name="Wortman J."/>
            <person name="Nusbaum C."/>
            <person name="Birren B."/>
        </authorList>
    </citation>
    <scope>NUCLEOTIDE SEQUENCE [LARGE SCALE GENOMIC DNA]</scope>
    <source>
        <strain evidence="3">INRA-310</strain>
    </source>
</reference>
<sequence>MADQGLKPARIRTGLMRKFYLGPHTLPQLKVVQRFLSETVGANDYLDGLRRMVRETAFTGQEQDFDAFSFTWRTEEDGRPYVGSGADENPFLVGVSSKKLLRQADRNPATFVVHMDATFKCNHVDYPVFVVGITDCCRKFHLMAIFVSSQRKEIHFSEALMALRKVYSQVTGKQLAVRFAMGGADDAQYNAVVRVLGADYEVEVLMCFYCVAAKVHEKTRKLHHSLYTVVTSGVHDLHFAAGELEYEEAKTRILNDWALHPGLESFKEYFKQQWLTHRFWRWQVFHTHPAFAVTNNPVETFNASLKPDYTLRVRIKMGSLLRQLMACCTHESTTSRSFAVDLAPSVTLVRGASAMRKAGMLLELQCRHNSIAFLLSNAQEGGSDSAIDVVRVFSRQVPRVFDPEAKRSRKALPVTAQLGEQTVRMEIEGMPEGGWPVNTLSWTGPCRYWMKFAACIHTLLAKHVCGVHAMGKRERLVYRGPHKRQGAYVGGLPGRPCFNAPALQIE</sequence>
<organism evidence="2 3">
    <name type="scientific">Phytophthora nicotianae (strain INRA-310)</name>
    <name type="common">Phytophthora parasitica</name>
    <dbReference type="NCBI Taxonomy" id="761204"/>
    <lineage>
        <taxon>Eukaryota</taxon>
        <taxon>Sar</taxon>
        <taxon>Stramenopiles</taxon>
        <taxon>Oomycota</taxon>
        <taxon>Peronosporomycetes</taxon>
        <taxon>Peronosporales</taxon>
        <taxon>Peronosporaceae</taxon>
        <taxon>Phytophthora</taxon>
    </lineage>
</organism>
<accession>W2PLN6</accession>
<dbReference type="OrthoDB" id="126555at2759"/>
<protein>
    <recommendedName>
        <fullName evidence="1">MULE transposase domain-containing protein</fullName>
    </recommendedName>
</protein>
<proteinExistence type="predicted"/>
<evidence type="ECO:0000313" key="3">
    <source>
        <dbReference type="Proteomes" id="UP000018817"/>
    </source>
</evidence>
<dbReference type="AlphaFoldDB" id="W2PLN6"/>
<evidence type="ECO:0000313" key="2">
    <source>
        <dbReference type="EMBL" id="ETN01908.1"/>
    </source>
</evidence>